<dbReference type="InterPro" id="IPR001128">
    <property type="entry name" value="Cyt_P450"/>
</dbReference>
<dbReference type="InterPro" id="IPR036396">
    <property type="entry name" value="Cyt_P450_sf"/>
</dbReference>
<dbReference type="Proteomes" id="UP001642483">
    <property type="component" value="Unassembled WGS sequence"/>
</dbReference>
<dbReference type="SUPFAM" id="SSF48264">
    <property type="entry name" value="Cytochrome P450"/>
    <property type="match status" value="1"/>
</dbReference>
<evidence type="ECO:0000256" key="4">
    <source>
        <dbReference type="ARBA" id="ARBA00023004"/>
    </source>
</evidence>
<dbReference type="PANTHER" id="PTHR24300">
    <property type="entry name" value="CYTOCHROME P450 508A4-RELATED"/>
    <property type="match status" value="1"/>
</dbReference>
<keyword evidence="7" id="KW-1185">Reference proteome</keyword>
<dbReference type="Gene3D" id="1.10.630.10">
    <property type="entry name" value="Cytochrome P450"/>
    <property type="match status" value="1"/>
</dbReference>
<dbReference type="PANTHER" id="PTHR24300:SF397">
    <property type="entry name" value="CYTOCHROME P450 2U1"/>
    <property type="match status" value="1"/>
</dbReference>
<name>A0ABP0FI09_CLALP</name>
<evidence type="ECO:0000313" key="6">
    <source>
        <dbReference type="EMBL" id="CAK8679298.1"/>
    </source>
</evidence>
<evidence type="ECO:0000256" key="1">
    <source>
        <dbReference type="ARBA" id="ARBA00001971"/>
    </source>
</evidence>
<accession>A0ABP0FI09</accession>
<sequence>MSFFSQSRPGFPPGRKGLPLVGVIPWVGGGPAQKIFEWSKEYGPIMSVRMGSQDWVVLNDYDSMHQGFVEQPTKFSGRPLIPLLNQYNKSLGLGSVDYGDSFKAYRSFGEKILRGSGIGAKTIEDRVMKETEHLVEVIRAQEGKAFVLLFLLDKAVANCIWSLQFGARSDYEDPSFNRMFSALTKRDDSNFAGTAIGLMGLLPCLMSFPFFSSVNEEFLEYYKHLLGVFTDIIAEHKKTFDKSNIRGFVDAYFVEQEKGTKHFTEEELIQYSLELFKAGTQTAAGMLGWGLLCMIHYPETQTKLREEINQAIGRSAPVSMSCKSSMPYTNAFIQELMRYRTMVPFTVPHKTSEDAELGGFNIPKGVTVMGNIWAVHNDPNVWEEPNKFKPERFINKNGDFVQSNRVIPFGLGPRDCLGYQVAQSAIFIMLVAMVRRFEFFPDPEATELPPNDAGAKGNFYIPSPFNLVAKEI</sequence>
<comment type="cofactor">
    <cofactor evidence="1">
        <name>heme</name>
        <dbReference type="ChEBI" id="CHEBI:30413"/>
    </cofactor>
</comment>
<evidence type="ECO:0000256" key="2">
    <source>
        <dbReference type="ARBA" id="ARBA00010617"/>
    </source>
</evidence>
<evidence type="ECO:0000256" key="3">
    <source>
        <dbReference type="ARBA" id="ARBA00022723"/>
    </source>
</evidence>
<organism evidence="6 7">
    <name type="scientific">Clavelina lepadiformis</name>
    <name type="common">Light-bulb sea squirt</name>
    <name type="synonym">Ascidia lepadiformis</name>
    <dbReference type="NCBI Taxonomy" id="159417"/>
    <lineage>
        <taxon>Eukaryota</taxon>
        <taxon>Metazoa</taxon>
        <taxon>Chordata</taxon>
        <taxon>Tunicata</taxon>
        <taxon>Ascidiacea</taxon>
        <taxon>Aplousobranchia</taxon>
        <taxon>Clavelinidae</taxon>
        <taxon>Clavelina</taxon>
    </lineage>
</organism>
<dbReference type="PRINTS" id="PR00463">
    <property type="entry name" value="EP450I"/>
</dbReference>
<comment type="caution">
    <text evidence="6">The sequence shown here is derived from an EMBL/GenBank/DDBJ whole genome shotgun (WGS) entry which is preliminary data.</text>
</comment>
<keyword evidence="5" id="KW-0560">Oxidoreductase</keyword>
<evidence type="ECO:0008006" key="8">
    <source>
        <dbReference type="Google" id="ProtNLM"/>
    </source>
</evidence>
<dbReference type="InterPro" id="IPR002401">
    <property type="entry name" value="Cyt_P450_E_grp-I"/>
</dbReference>
<comment type="similarity">
    <text evidence="2 5">Belongs to the cytochrome P450 family.</text>
</comment>
<dbReference type="EMBL" id="CAWYQH010000057">
    <property type="protein sequence ID" value="CAK8679298.1"/>
    <property type="molecule type" value="Genomic_DNA"/>
</dbReference>
<keyword evidence="4 5" id="KW-0408">Iron</keyword>
<gene>
    <name evidence="6" type="ORF">CVLEPA_LOCUS9547</name>
</gene>
<evidence type="ECO:0000256" key="5">
    <source>
        <dbReference type="RuleBase" id="RU000461"/>
    </source>
</evidence>
<dbReference type="PRINTS" id="PR00385">
    <property type="entry name" value="P450"/>
</dbReference>
<protein>
    <recommendedName>
        <fullName evidence="8">Cytochrome P450</fullName>
    </recommendedName>
</protein>
<dbReference type="InterPro" id="IPR050182">
    <property type="entry name" value="Cytochrome_P450_fam2"/>
</dbReference>
<evidence type="ECO:0000313" key="7">
    <source>
        <dbReference type="Proteomes" id="UP001642483"/>
    </source>
</evidence>
<dbReference type="Pfam" id="PF00067">
    <property type="entry name" value="p450"/>
    <property type="match status" value="1"/>
</dbReference>
<dbReference type="PROSITE" id="PS00086">
    <property type="entry name" value="CYTOCHROME_P450"/>
    <property type="match status" value="1"/>
</dbReference>
<dbReference type="InterPro" id="IPR017972">
    <property type="entry name" value="Cyt_P450_CS"/>
</dbReference>
<reference evidence="6 7" key="1">
    <citation type="submission" date="2024-02" db="EMBL/GenBank/DDBJ databases">
        <authorList>
            <person name="Daric V."/>
            <person name="Darras S."/>
        </authorList>
    </citation>
    <scope>NUCLEOTIDE SEQUENCE [LARGE SCALE GENOMIC DNA]</scope>
</reference>
<keyword evidence="5" id="KW-0349">Heme</keyword>
<proteinExistence type="inferred from homology"/>
<keyword evidence="3 5" id="KW-0479">Metal-binding</keyword>
<keyword evidence="5" id="KW-0503">Monooxygenase</keyword>